<name>A0A4R6S2M0_LABRH</name>
<organism evidence="1 2">
    <name type="scientific">Labedaea rhizosphaerae</name>
    <dbReference type="NCBI Taxonomy" id="598644"/>
    <lineage>
        <taxon>Bacteria</taxon>
        <taxon>Bacillati</taxon>
        <taxon>Actinomycetota</taxon>
        <taxon>Actinomycetes</taxon>
        <taxon>Pseudonocardiales</taxon>
        <taxon>Pseudonocardiaceae</taxon>
        <taxon>Labedaea</taxon>
    </lineage>
</organism>
<reference evidence="1 2" key="1">
    <citation type="submission" date="2019-03" db="EMBL/GenBank/DDBJ databases">
        <title>Genomic Encyclopedia of Type Strains, Phase IV (KMG-IV): sequencing the most valuable type-strain genomes for metagenomic binning, comparative biology and taxonomic classification.</title>
        <authorList>
            <person name="Goeker M."/>
        </authorList>
    </citation>
    <scope>NUCLEOTIDE SEQUENCE [LARGE SCALE GENOMIC DNA]</scope>
    <source>
        <strain evidence="1 2">DSM 45361</strain>
    </source>
</reference>
<dbReference type="NCBIfam" id="TIGR03882">
    <property type="entry name" value="cyclo_dehyd_2"/>
    <property type="match status" value="1"/>
</dbReference>
<evidence type="ECO:0000313" key="1">
    <source>
        <dbReference type="EMBL" id="TDP92905.1"/>
    </source>
</evidence>
<dbReference type="Proteomes" id="UP000295444">
    <property type="component" value="Unassembled WGS sequence"/>
</dbReference>
<evidence type="ECO:0000313" key="2">
    <source>
        <dbReference type="Proteomes" id="UP000295444"/>
    </source>
</evidence>
<dbReference type="AlphaFoldDB" id="A0A4R6S2M0"/>
<proteinExistence type="predicted"/>
<dbReference type="InterPro" id="IPR022291">
    <property type="entry name" value="Bacteriocin_synth_cyclodeHase"/>
</dbReference>
<accession>A0A4R6S2M0</accession>
<dbReference type="Gene3D" id="3.40.50.720">
    <property type="entry name" value="NAD(P)-binding Rossmann-like Domain"/>
    <property type="match status" value="1"/>
</dbReference>
<protein>
    <submittedName>
        <fullName evidence="1">Bacteriocin biosynthesis cyclodehydratase domain-containing protein</fullName>
    </submittedName>
</protein>
<sequence length="205" mass="21776">MTGILRLAGRGAFARAVVDDLRAALDELGRDRLLEGADPEPGARAVLVLADHGDPLLDEVPERWHAAGKPSLVVAHVHPDVRIGPLDVPGTSLCRMCFATRQRQHDLTHAPQPCWPGAELAIGVDGFPPYLTSLVAGLVVDRLAVLDDLDGTAGGEVTVVNTESMACRTHPVVAVNRCARCGDQKPVGLKTAGQPMFPDLARVPR</sequence>
<dbReference type="RefSeq" id="WP_133853249.1">
    <property type="nucleotide sequence ID" value="NZ_SNXZ01000007.1"/>
</dbReference>
<comment type="caution">
    <text evidence="1">The sequence shown here is derived from an EMBL/GenBank/DDBJ whole genome shotgun (WGS) entry which is preliminary data.</text>
</comment>
<gene>
    <name evidence="1" type="ORF">EV186_107140</name>
</gene>
<dbReference type="OrthoDB" id="9204719at2"/>
<keyword evidence="2" id="KW-1185">Reference proteome</keyword>
<dbReference type="EMBL" id="SNXZ01000007">
    <property type="protein sequence ID" value="TDP92905.1"/>
    <property type="molecule type" value="Genomic_DNA"/>
</dbReference>